<reference evidence="1 2" key="1">
    <citation type="journal article" date="2020" name="Front. Microbiol.">
        <title>Phenotypic and Genetic Characterization of the Cheese Ripening Yeast Geotrichum candidum.</title>
        <authorList>
            <person name="Perkins V."/>
            <person name="Vignola S."/>
            <person name="Lessard M.H."/>
            <person name="Plante P.L."/>
            <person name="Corbeil J."/>
            <person name="Dugat-Bony E."/>
            <person name="Frenette M."/>
            <person name="Labrie S."/>
        </authorList>
    </citation>
    <scope>NUCLEOTIDE SEQUENCE [LARGE SCALE GENOMIC DNA]</scope>
    <source>
        <strain evidence="1 2">LMA-1147</strain>
    </source>
</reference>
<keyword evidence="2" id="KW-1185">Reference proteome</keyword>
<sequence>MKVVIFETDAPLPIARAKHGSYGDMFKALLQRAPSFATAGPVEYIQLHIHADKPDGDVRDFPPLEDVDAIIITGSRSNAYDTHIPWINQLTDYVKHALAEESKTRVVGICFGHQIIGRALDLQVGPNPAGWELSLTEMALTSEGETHLTTAAKEDNKLALMQFHRDIVFPPLPENVTTLAQTDVCAVQGMHRPRKLWSVQGHPEFDTEIERELLEYAAGTGMDRKIIDAAIAKLENQETRVERDRAAVADAMAAFLLE</sequence>
<proteinExistence type="predicted"/>
<name>A0ACB6V6L0_9ASCO</name>
<evidence type="ECO:0000313" key="2">
    <source>
        <dbReference type="Proteomes" id="UP000744676"/>
    </source>
</evidence>
<accession>A0ACB6V6L0</accession>
<evidence type="ECO:0000313" key="1">
    <source>
        <dbReference type="EMBL" id="KAF5099586.1"/>
    </source>
</evidence>
<comment type="caution">
    <text evidence="1">The sequence shown here is derived from an EMBL/GenBank/DDBJ whole genome shotgun (WGS) entry which is preliminary data.</text>
</comment>
<gene>
    <name evidence="1" type="ORF">D0Z00_001596</name>
</gene>
<organism evidence="1 2">
    <name type="scientific">Geotrichum galactomycetum</name>
    <dbReference type="NCBI Taxonomy" id="27317"/>
    <lineage>
        <taxon>Eukaryota</taxon>
        <taxon>Fungi</taxon>
        <taxon>Dikarya</taxon>
        <taxon>Ascomycota</taxon>
        <taxon>Saccharomycotina</taxon>
        <taxon>Dipodascomycetes</taxon>
        <taxon>Dipodascales</taxon>
        <taxon>Dipodascaceae</taxon>
        <taxon>Geotrichum</taxon>
    </lineage>
</organism>
<dbReference type="EMBL" id="QVQA01000031">
    <property type="protein sequence ID" value="KAF5099586.1"/>
    <property type="molecule type" value="Genomic_DNA"/>
</dbReference>
<dbReference type="Proteomes" id="UP000744676">
    <property type="component" value="Unassembled WGS sequence"/>
</dbReference>
<protein>
    <submittedName>
        <fullName evidence="1">Uncharacterized protein</fullName>
    </submittedName>
</protein>